<accession>A0ABU8QD48</accession>
<proteinExistence type="predicted"/>
<organism evidence="1 2">
    <name type="scientific">Cognatishimia coralii</name>
    <dbReference type="NCBI Taxonomy" id="3083254"/>
    <lineage>
        <taxon>Bacteria</taxon>
        <taxon>Pseudomonadati</taxon>
        <taxon>Pseudomonadota</taxon>
        <taxon>Alphaproteobacteria</taxon>
        <taxon>Rhodobacterales</taxon>
        <taxon>Paracoccaceae</taxon>
        <taxon>Cognatishimia</taxon>
    </lineage>
</organism>
<comment type="caution">
    <text evidence="1">The sequence shown here is derived from an EMBL/GenBank/DDBJ whole genome shotgun (WGS) entry which is preliminary data.</text>
</comment>
<sequence length="124" mass="13320">MPKASKTLQTHVSAYPGEALRVTEGANLGDGFAVSGDLCLGDAYELCDNGLPVPLQRGHVRSAKAKPGDMVLDCALTLMSDKGQHVSAQLFATLDTQGCVQKTHLRTDMLLLPKTPYVLVDIRR</sequence>
<evidence type="ECO:0000313" key="1">
    <source>
        <dbReference type="EMBL" id="MEJ5217339.1"/>
    </source>
</evidence>
<evidence type="ECO:0000313" key="2">
    <source>
        <dbReference type="Proteomes" id="UP001368270"/>
    </source>
</evidence>
<reference evidence="1 2" key="1">
    <citation type="submission" date="2024-03" db="EMBL/GenBank/DDBJ databases">
        <title>Cognatishimia coralii sp. nov., a marine bacterium isolated from coral surrounding seawater.</title>
        <authorList>
            <person name="Liu X."/>
            <person name="Liu S."/>
            <person name="Sun H."/>
            <person name="Zhang Y."/>
        </authorList>
    </citation>
    <scope>NUCLEOTIDE SEQUENCE [LARGE SCALE GENOMIC DNA]</scope>
    <source>
        <strain evidence="1 2">D5M38</strain>
    </source>
</reference>
<dbReference type="Proteomes" id="UP001368270">
    <property type="component" value="Unassembled WGS sequence"/>
</dbReference>
<dbReference type="RefSeq" id="WP_339402348.1">
    <property type="nucleotide sequence ID" value="NZ_JBBGAZ010000001.1"/>
</dbReference>
<protein>
    <submittedName>
        <fullName evidence="1">Uncharacterized protein</fullName>
    </submittedName>
</protein>
<name>A0ABU8QD48_9RHOB</name>
<dbReference type="EMBL" id="JBBGAZ010000001">
    <property type="protein sequence ID" value="MEJ5217339.1"/>
    <property type="molecule type" value="Genomic_DNA"/>
</dbReference>
<keyword evidence="2" id="KW-1185">Reference proteome</keyword>
<gene>
    <name evidence="1" type="ORF">WG622_03755</name>
</gene>